<dbReference type="EMBL" id="VBSP01000027">
    <property type="protein sequence ID" value="TLQ40529.1"/>
    <property type="molecule type" value="Genomic_DNA"/>
</dbReference>
<name>A0A5R9DU82_9LACT</name>
<dbReference type="InterPro" id="IPR021701">
    <property type="entry name" value="DUF3284"/>
</dbReference>
<protein>
    <submittedName>
        <fullName evidence="1">DUF3284 domain-containing protein</fullName>
    </submittedName>
</protein>
<accession>A0A5R9DU82</accession>
<dbReference type="Proteomes" id="UP000306420">
    <property type="component" value="Unassembled WGS sequence"/>
</dbReference>
<evidence type="ECO:0000313" key="2">
    <source>
        <dbReference type="Proteomes" id="UP000306420"/>
    </source>
</evidence>
<dbReference type="Pfam" id="PF11687">
    <property type="entry name" value="DUF3284"/>
    <property type="match status" value="1"/>
</dbReference>
<proteinExistence type="predicted"/>
<dbReference type="AlphaFoldDB" id="A0A5R9DU82"/>
<reference evidence="1 2" key="1">
    <citation type="submission" date="2019-05" db="EMBL/GenBank/DDBJ databases">
        <title>The metagenome of a microbial culture collection derived from dairy environment covers the genomic content of the human microbiome.</title>
        <authorList>
            <person name="Roder T."/>
            <person name="Wuthrich D."/>
            <person name="Sattari Z."/>
            <person name="Von Ah U."/>
            <person name="Bar C."/>
            <person name="Ronchi F."/>
            <person name="Macpherson A.J."/>
            <person name="Ganal-Vonarburg S.C."/>
            <person name="Bruggmann R."/>
            <person name="Vergeres G."/>
        </authorList>
    </citation>
    <scope>NUCLEOTIDE SEQUENCE [LARGE SCALE GENOMIC DNA]</scope>
    <source>
        <strain evidence="1 2">FAM 24227</strain>
    </source>
</reference>
<comment type="caution">
    <text evidence="1">The sequence shown here is derived from an EMBL/GenBank/DDBJ whole genome shotgun (WGS) entry which is preliminary data.</text>
</comment>
<dbReference type="CDD" id="cd07812">
    <property type="entry name" value="SRPBCC"/>
    <property type="match status" value="1"/>
</dbReference>
<sequence>MKGLEITKVYDAHSEDFFHLLRNSFKADYQSNTKKAINVLDIQPGLKYTKHFGKDNKQKVLIEVEEMTFPLHYRVKLSSNRGDNIIEYLVEPKDDNEIEVTYREEYVNTDFFTKWNNKLLYPLFKKKFQKRMEAQVDNLIRHSKVRKGS</sequence>
<dbReference type="OrthoDB" id="2139539at2"/>
<gene>
    <name evidence="1" type="ORF">FEZ33_07945</name>
</gene>
<organism evidence="1 2">
    <name type="scientific">Ruoffia tabacinasalis</name>
    <dbReference type="NCBI Taxonomy" id="87458"/>
    <lineage>
        <taxon>Bacteria</taxon>
        <taxon>Bacillati</taxon>
        <taxon>Bacillota</taxon>
        <taxon>Bacilli</taxon>
        <taxon>Lactobacillales</taxon>
        <taxon>Aerococcaceae</taxon>
        <taxon>Ruoffia</taxon>
    </lineage>
</organism>
<evidence type="ECO:0000313" key="1">
    <source>
        <dbReference type="EMBL" id="TLQ40529.1"/>
    </source>
</evidence>